<dbReference type="AlphaFoldDB" id="A0A200QE53"/>
<dbReference type="GO" id="GO:0000151">
    <property type="term" value="C:ubiquitin ligase complex"/>
    <property type="evidence" value="ECO:0007669"/>
    <property type="project" value="TreeGrafter"/>
</dbReference>
<name>A0A200QE53_MACCD</name>
<evidence type="ECO:0000313" key="2">
    <source>
        <dbReference type="Proteomes" id="UP000195402"/>
    </source>
</evidence>
<dbReference type="GO" id="GO:0005829">
    <property type="term" value="C:cytosol"/>
    <property type="evidence" value="ECO:0007669"/>
    <property type="project" value="TreeGrafter"/>
</dbReference>
<dbReference type="OMA" id="FGNCCCS"/>
<dbReference type="InParanoid" id="A0A200QE53"/>
<organism evidence="1 2">
    <name type="scientific">Macleaya cordata</name>
    <name type="common">Five-seeded plume-poppy</name>
    <name type="synonym">Bocconia cordata</name>
    <dbReference type="NCBI Taxonomy" id="56857"/>
    <lineage>
        <taxon>Eukaryota</taxon>
        <taxon>Viridiplantae</taxon>
        <taxon>Streptophyta</taxon>
        <taxon>Embryophyta</taxon>
        <taxon>Tracheophyta</taxon>
        <taxon>Spermatophyta</taxon>
        <taxon>Magnoliopsida</taxon>
        <taxon>Ranunculales</taxon>
        <taxon>Papaveraceae</taxon>
        <taxon>Papaveroideae</taxon>
        <taxon>Macleaya</taxon>
    </lineage>
</organism>
<dbReference type="GO" id="GO:0031624">
    <property type="term" value="F:ubiquitin conjugating enzyme binding"/>
    <property type="evidence" value="ECO:0007669"/>
    <property type="project" value="TreeGrafter"/>
</dbReference>
<dbReference type="GO" id="GO:0030332">
    <property type="term" value="F:cyclin binding"/>
    <property type="evidence" value="ECO:0007669"/>
    <property type="project" value="TreeGrafter"/>
</dbReference>
<dbReference type="PANTHER" id="PTHR31531">
    <property type="entry name" value="E3 UBIQUITIN-PROTEIN LIGASE E3D FAMILY MEMBER"/>
    <property type="match status" value="1"/>
</dbReference>
<dbReference type="Proteomes" id="UP000195402">
    <property type="component" value="Unassembled WGS sequence"/>
</dbReference>
<evidence type="ECO:0000313" key="1">
    <source>
        <dbReference type="EMBL" id="OVA08733.1"/>
    </source>
</evidence>
<dbReference type="OrthoDB" id="781818at2759"/>
<keyword evidence="2" id="KW-1185">Reference proteome</keyword>
<dbReference type="GO" id="GO:0006513">
    <property type="term" value="P:protein monoubiquitination"/>
    <property type="evidence" value="ECO:0007669"/>
    <property type="project" value="TreeGrafter"/>
</dbReference>
<dbReference type="GO" id="GO:0051865">
    <property type="term" value="P:protein autoubiquitination"/>
    <property type="evidence" value="ECO:0007669"/>
    <property type="project" value="TreeGrafter"/>
</dbReference>
<gene>
    <name evidence="1" type="ORF">BVC80_551g39</name>
</gene>
<dbReference type="InterPro" id="IPR019193">
    <property type="entry name" value="UBQ-conj_enz_E2-bd_prot"/>
</dbReference>
<dbReference type="GO" id="GO:0043161">
    <property type="term" value="P:proteasome-mediated ubiquitin-dependent protein catabolic process"/>
    <property type="evidence" value="ECO:0007669"/>
    <property type="project" value="TreeGrafter"/>
</dbReference>
<dbReference type="STRING" id="56857.A0A200QE53"/>
<sequence>MSDHRNPRNWRCTWETLSHVPTLRLFLFSPDIKPATQCKNLKIHLKFEESLLLVSWNEEIEHQNDGSVDFLLRVPVPRVLVELGSPVDFKATEDHIEVKLVLLLPVDHPLAVNFSSVLNFSDEEDSTECSDRFQSLSIDSDIKRLLSGDGVDFYCKSCSNKLTKRPLRSFVEMPSVDWREVADNWFGSCCCSFGGISEKLVIKYSNSYSSSEGTCLYDSTCVVVSKDDLVGYTFPDCFDGSKMHDCGPDPVGEVNLPEIVVNSHSDCGRDLCSGTKSDIASNGDDKLSCMSPKRGRIVAYLEDEIQKNNDTSFCTSSISDVSGNVMPGHGFSEKDHSHCCSDKTSSVSRDYYHEVCSHGDSITSSEDQEQTNSIKLLQNRKSLLNGSLGNGFMVRTSNLSKDVEWIEFRCTQCSNILGAYPSMHDGHAPLDGGVRFFKCYISSSLPVGGSRDVFRNHSLQRMFVNQLIESANDELSFRTVVRDLRSNCPMLQIVLLNSNAWCCTGYCLETEGTEGTISKIDLHPVVKVLFSNGSNTAEAQSRMIEEWATKNQAHEVYMLTHQIKELIETLKSAQDRLPFSCSFMPGLTLSSLER</sequence>
<reference evidence="1 2" key="1">
    <citation type="journal article" date="2017" name="Mol. Plant">
        <title>The Genome of Medicinal Plant Macleaya cordata Provides New Insights into Benzylisoquinoline Alkaloids Metabolism.</title>
        <authorList>
            <person name="Liu X."/>
            <person name="Liu Y."/>
            <person name="Huang P."/>
            <person name="Ma Y."/>
            <person name="Qing Z."/>
            <person name="Tang Q."/>
            <person name="Cao H."/>
            <person name="Cheng P."/>
            <person name="Zheng Y."/>
            <person name="Yuan Z."/>
            <person name="Zhou Y."/>
            <person name="Liu J."/>
            <person name="Tang Z."/>
            <person name="Zhuo Y."/>
            <person name="Zhang Y."/>
            <person name="Yu L."/>
            <person name="Huang J."/>
            <person name="Yang P."/>
            <person name="Peng Q."/>
            <person name="Zhang J."/>
            <person name="Jiang W."/>
            <person name="Zhang Z."/>
            <person name="Lin K."/>
            <person name="Ro D.K."/>
            <person name="Chen X."/>
            <person name="Xiong X."/>
            <person name="Shang Y."/>
            <person name="Huang S."/>
            <person name="Zeng J."/>
        </authorList>
    </citation>
    <scope>NUCLEOTIDE SEQUENCE [LARGE SCALE GENOMIC DNA]</scope>
    <source>
        <strain evidence="2">cv. BLH2017</strain>
        <tissue evidence="1">Root</tissue>
    </source>
</reference>
<dbReference type="PANTHER" id="PTHR31531:SF2">
    <property type="entry name" value="E3 UBIQUITIN-PROTEIN LIGASE E3D"/>
    <property type="match status" value="1"/>
</dbReference>
<protein>
    <submittedName>
        <fullName evidence="1">Ubiquitin-conjugating enzyme E2-binding protein</fullName>
    </submittedName>
</protein>
<dbReference type="GO" id="GO:0061630">
    <property type="term" value="F:ubiquitin protein ligase activity"/>
    <property type="evidence" value="ECO:0007669"/>
    <property type="project" value="TreeGrafter"/>
</dbReference>
<accession>A0A200QE53</accession>
<dbReference type="FunCoup" id="A0A200QE53">
    <property type="interactions" value="1612"/>
</dbReference>
<dbReference type="Pfam" id="PF09814">
    <property type="entry name" value="HECT_2"/>
    <property type="match status" value="2"/>
</dbReference>
<proteinExistence type="predicted"/>
<dbReference type="EMBL" id="MVGT01002292">
    <property type="protein sequence ID" value="OVA08733.1"/>
    <property type="molecule type" value="Genomic_DNA"/>
</dbReference>
<dbReference type="GO" id="GO:0000209">
    <property type="term" value="P:protein polyubiquitination"/>
    <property type="evidence" value="ECO:0007669"/>
    <property type="project" value="TreeGrafter"/>
</dbReference>
<comment type="caution">
    <text evidence="1">The sequence shown here is derived from an EMBL/GenBank/DDBJ whole genome shotgun (WGS) entry which is preliminary data.</text>
</comment>
<dbReference type="GO" id="GO:0005634">
    <property type="term" value="C:nucleus"/>
    <property type="evidence" value="ECO:0007669"/>
    <property type="project" value="TreeGrafter"/>
</dbReference>